<dbReference type="Proteomes" id="UP000002333">
    <property type="component" value="Chromosome"/>
</dbReference>
<sequence>MNENWCTLAIAVLYERPCTIEQAFELYNKGKFAKNRKKSKEDLEDMVKLREFLSLEEIAEIYGSSESSVCQIINKFKKKKIAPCQEHNN</sequence>
<dbReference type="KEGG" id="cbi:CLJ_B1369"/>
<accession>A0A3F2ZS82</accession>
<protein>
    <submittedName>
        <fullName evidence="1">Uncharacterized protein</fullName>
    </submittedName>
</protein>
<name>A0A3F2ZS82_CLOB6</name>
<dbReference type="RefSeq" id="WP_012720834.1">
    <property type="nucleotide sequence ID" value="NC_012658.1"/>
</dbReference>
<reference evidence="2" key="2">
    <citation type="submission" date="2008-05" db="EMBL/GenBank/DDBJ databases">
        <title>Genome sequence of Clostridium botulinum Ba4 strain 657.</title>
        <authorList>
            <person name="Shrivastava S."/>
            <person name="Brown J.L."/>
            <person name="Bruce D."/>
            <person name="Detter C."/>
            <person name="Munk C."/>
            <person name="Smith L.A."/>
            <person name="Smith T.J."/>
            <person name="Sutton G."/>
            <person name="Brettin T.S."/>
        </authorList>
    </citation>
    <scope>NUCLEOTIDE SEQUENCE [LARGE SCALE GENOMIC DNA]</scope>
    <source>
        <strain evidence="2">657 / Type Ba4</strain>
    </source>
</reference>
<dbReference type="AlphaFoldDB" id="A0A3F2ZS82"/>
<evidence type="ECO:0000313" key="2">
    <source>
        <dbReference type="Proteomes" id="UP000002333"/>
    </source>
</evidence>
<proteinExistence type="predicted"/>
<dbReference type="EMBL" id="CP001083">
    <property type="protein sequence ID" value="ACQ53057.1"/>
    <property type="molecule type" value="Genomic_DNA"/>
</dbReference>
<gene>
    <name evidence="1" type="ordered locus">CLJ_B1369</name>
</gene>
<reference evidence="1 2" key="1">
    <citation type="journal article" date="2007" name="PLoS ONE">
        <title>Analysis of the neurotoxin complex genes in Clostridium botulinum A1-A4 and B1 strains: BoNT/A3, /Ba4 and /B1 clusters are located within plasmids.</title>
        <authorList>
            <person name="Smith T.J."/>
            <person name="Hill K.K."/>
            <person name="Foley B.T."/>
            <person name="Detter J.C."/>
            <person name="Munk A.C."/>
            <person name="Bruce D.C."/>
            <person name="Doggett N.A."/>
            <person name="Smith L.A."/>
            <person name="Marks J.D."/>
            <person name="Xie G."/>
            <person name="Brettin T.S."/>
        </authorList>
    </citation>
    <scope>NUCLEOTIDE SEQUENCE [LARGE SCALE GENOMIC DNA]</scope>
    <source>
        <strain evidence="2">657 / Type Ba4</strain>
    </source>
</reference>
<organism evidence="1 2">
    <name type="scientific">Clostridium botulinum (strain 657 / Type Ba4)</name>
    <dbReference type="NCBI Taxonomy" id="515621"/>
    <lineage>
        <taxon>Bacteria</taxon>
        <taxon>Bacillati</taxon>
        <taxon>Bacillota</taxon>
        <taxon>Clostridia</taxon>
        <taxon>Eubacteriales</taxon>
        <taxon>Clostridiaceae</taxon>
        <taxon>Clostridium</taxon>
    </lineage>
</organism>
<evidence type="ECO:0000313" key="1">
    <source>
        <dbReference type="EMBL" id="ACQ53057.1"/>
    </source>
</evidence>